<dbReference type="AlphaFoldDB" id="A0A140NF45"/>
<dbReference type="Pfam" id="PF00501">
    <property type="entry name" value="AMP-binding"/>
    <property type="match status" value="1"/>
</dbReference>
<dbReference type="Gene3D" id="3.30.300.30">
    <property type="match status" value="1"/>
</dbReference>
<sequence>MAELVFFQDWPWQHWASHRPEAVALITDIEPLTWEQLNQRVMRLAYHFTQQGLRDGQTVVLRGKNSVELLLSQLATLYCGAKVLPLNPRLPESLLAELLPHLNIDFAIDFDDGLLAKFTYPILAVSERAVTAHEWEHHLPHFSHAKTQPATLILTSGSTGLPKAAVHNVLAHLDSANGVLQAMDYQQHDCWLLSLPLFHVSGQGILWRWLLRGAQLAIRSTPLIEALQTVTHASLVPTQLWRLFNQTETLSLSLKQVLLGGATIPTALTDLASHRGIDCWSGYGMTEMASTVCAKRADGKKGVGLPLKGKQLRLVEGEIQVRSQSQAMGYWFDGKMMPLKTIEGWFKTNDRGAYIDDEYHVIGRLDNLFISGGECVQPEDIEAVINNHPAVSQSFIIPIDDVEFGQRPVAVIEFSDKCELDTIQGWLKGKLAPFQYPAHFFLLENSLKGSGIKVSRQQVKNWVLQQPDLIQSKENSGL</sequence>
<keyword evidence="5" id="KW-0067">ATP-binding</keyword>
<keyword evidence="2" id="KW-0474">Menaquinone biosynthesis</keyword>
<evidence type="ECO:0000256" key="3">
    <source>
        <dbReference type="ARBA" id="ARBA00022598"/>
    </source>
</evidence>
<gene>
    <name evidence="8" type="ordered locus">S70_02300</name>
</gene>
<evidence type="ECO:0000256" key="5">
    <source>
        <dbReference type="ARBA" id="ARBA00022840"/>
    </source>
</evidence>
<evidence type="ECO:0000313" key="8">
    <source>
        <dbReference type="EMBL" id="AFH92354.1"/>
    </source>
</evidence>
<dbReference type="Gene3D" id="3.40.50.12780">
    <property type="entry name" value="N-terminal domain of ligase-like"/>
    <property type="match status" value="1"/>
</dbReference>
<feature type="domain" description="AMP-dependent synthetase/ligase" evidence="6">
    <location>
        <begin position="13"/>
        <end position="331"/>
    </location>
</feature>
<dbReference type="InterPro" id="IPR000873">
    <property type="entry name" value="AMP-dep_synth/lig_dom"/>
</dbReference>
<dbReference type="InterPro" id="IPR025110">
    <property type="entry name" value="AMP-bd_C"/>
</dbReference>
<dbReference type="KEGG" id="psi:S70_02300"/>
<comment type="similarity">
    <text evidence="1">Belongs to the ATP-dependent AMP-binding enzyme family.</text>
</comment>
<reference evidence="9" key="2">
    <citation type="submission" date="2012-04" db="EMBL/GenBank/DDBJ databases">
        <title>Complete genome sequence of Providencia stuartii clinical isolate MRSN 2154.</title>
        <authorList>
            <person name="Clifford R.J."/>
            <person name="Hang J."/>
            <person name="Riley M.C."/>
            <person name="Onmus-Leone F."/>
            <person name="Kuschner R.A."/>
            <person name="Lesho E.P."/>
            <person name="Waterman P.E."/>
        </authorList>
    </citation>
    <scope>NUCLEOTIDE SEQUENCE [LARGE SCALE GENOMIC DNA]</scope>
    <source>
        <strain evidence="9">MRSN 2154</strain>
    </source>
</reference>
<evidence type="ECO:0000259" key="6">
    <source>
        <dbReference type="Pfam" id="PF00501"/>
    </source>
</evidence>
<dbReference type="CDD" id="cd17630">
    <property type="entry name" value="OSB_MenE-like"/>
    <property type="match status" value="1"/>
</dbReference>
<dbReference type="InterPro" id="IPR010192">
    <property type="entry name" value="MenE"/>
</dbReference>
<dbReference type="Proteomes" id="UP000005012">
    <property type="component" value="Chromosome"/>
</dbReference>
<dbReference type="PATRIC" id="fig|1157951.4.peg.455"/>
<dbReference type="GO" id="GO:0009234">
    <property type="term" value="P:menaquinone biosynthetic process"/>
    <property type="evidence" value="ECO:0007669"/>
    <property type="project" value="UniProtKB-KW"/>
</dbReference>
<dbReference type="EMBL" id="CP003488">
    <property type="protein sequence ID" value="AFH92354.1"/>
    <property type="molecule type" value="Genomic_DNA"/>
</dbReference>
<name>A0A140NF45_PROSM</name>
<keyword evidence="4" id="KW-0547">Nucleotide-binding</keyword>
<dbReference type="PANTHER" id="PTHR43201:SF8">
    <property type="entry name" value="ACYL-COA SYNTHETASE FAMILY MEMBER 3"/>
    <property type="match status" value="1"/>
</dbReference>
<accession>A0A140NF45</accession>
<evidence type="ECO:0000256" key="2">
    <source>
        <dbReference type="ARBA" id="ARBA00022428"/>
    </source>
</evidence>
<dbReference type="GO" id="GO:0005524">
    <property type="term" value="F:ATP binding"/>
    <property type="evidence" value="ECO:0007669"/>
    <property type="project" value="UniProtKB-KW"/>
</dbReference>
<evidence type="ECO:0000259" key="7">
    <source>
        <dbReference type="Pfam" id="PF13193"/>
    </source>
</evidence>
<dbReference type="NCBIfam" id="TIGR01923">
    <property type="entry name" value="menE"/>
    <property type="match status" value="1"/>
</dbReference>
<dbReference type="GO" id="GO:0008756">
    <property type="term" value="F:o-succinylbenzoate-CoA ligase activity"/>
    <property type="evidence" value="ECO:0007669"/>
    <property type="project" value="UniProtKB-EC"/>
</dbReference>
<proteinExistence type="inferred from homology"/>
<dbReference type="EC" id="6.2.1.26" evidence="8"/>
<evidence type="ECO:0000256" key="1">
    <source>
        <dbReference type="ARBA" id="ARBA00006432"/>
    </source>
</evidence>
<evidence type="ECO:0000256" key="4">
    <source>
        <dbReference type="ARBA" id="ARBA00022741"/>
    </source>
</evidence>
<dbReference type="PANTHER" id="PTHR43201">
    <property type="entry name" value="ACYL-COA SYNTHETASE"/>
    <property type="match status" value="1"/>
</dbReference>
<reference evidence="8 9" key="1">
    <citation type="journal article" date="2012" name="J. Bacteriol.">
        <title>Complete Genome Sequence of Providencia stuartii Clinical Isolate MRSN 2154.</title>
        <authorList>
            <person name="Clifford R.J."/>
            <person name="Hang J."/>
            <person name="Riley M.C."/>
            <person name="Onmus-Leone F."/>
            <person name="Kuschner R.A."/>
            <person name="Lesho E.P."/>
            <person name="Waterman P.E."/>
        </authorList>
    </citation>
    <scope>NUCLEOTIDE SEQUENCE [LARGE SCALE GENOMIC DNA]</scope>
    <source>
        <strain evidence="8 9">MRSN 2154</strain>
    </source>
</reference>
<dbReference type="GO" id="GO:0006631">
    <property type="term" value="P:fatty acid metabolic process"/>
    <property type="evidence" value="ECO:0007669"/>
    <property type="project" value="TreeGrafter"/>
</dbReference>
<feature type="domain" description="AMP-binding enzyme C-terminal" evidence="7">
    <location>
        <begin position="381"/>
        <end position="444"/>
    </location>
</feature>
<dbReference type="OrthoDB" id="9803968at2"/>
<dbReference type="InterPro" id="IPR020845">
    <property type="entry name" value="AMP-binding_CS"/>
</dbReference>
<dbReference type="NCBIfam" id="NF006539">
    <property type="entry name" value="PRK09029.1"/>
    <property type="match status" value="1"/>
</dbReference>
<protein>
    <submittedName>
        <fullName evidence="8">O-succinylbenzoic acid--CoA ligase</fullName>
        <ecNumber evidence="8">6.2.1.26</ecNumber>
    </submittedName>
</protein>
<dbReference type="PROSITE" id="PS00455">
    <property type="entry name" value="AMP_BINDING"/>
    <property type="match status" value="1"/>
</dbReference>
<dbReference type="GeneID" id="93518811"/>
<dbReference type="GO" id="GO:0031956">
    <property type="term" value="F:medium-chain fatty acid-CoA ligase activity"/>
    <property type="evidence" value="ECO:0007669"/>
    <property type="project" value="TreeGrafter"/>
</dbReference>
<dbReference type="RefSeq" id="WP_014656252.1">
    <property type="nucleotide sequence ID" value="NC_017731.1"/>
</dbReference>
<keyword evidence="3 8" id="KW-0436">Ligase</keyword>
<dbReference type="SUPFAM" id="SSF56801">
    <property type="entry name" value="Acetyl-CoA synthetase-like"/>
    <property type="match status" value="1"/>
</dbReference>
<organism evidence="8 9">
    <name type="scientific">Providencia stuartii (strain MRSN 2154)</name>
    <dbReference type="NCBI Taxonomy" id="1157951"/>
    <lineage>
        <taxon>Bacteria</taxon>
        <taxon>Pseudomonadati</taxon>
        <taxon>Pseudomonadota</taxon>
        <taxon>Gammaproteobacteria</taxon>
        <taxon>Enterobacterales</taxon>
        <taxon>Morganellaceae</taxon>
        <taxon>Providencia</taxon>
    </lineage>
</organism>
<dbReference type="Pfam" id="PF13193">
    <property type="entry name" value="AMP-binding_C"/>
    <property type="match status" value="1"/>
</dbReference>
<evidence type="ECO:0000313" key="9">
    <source>
        <dbReference type="Proteomes" id="UP000005012"/>
    </source>
</evidence>
<dbReference type="HOGENOM" id="CLU_000022_59_0_6"/>
<dbReference type="InterPro" id="IPR042099">
    <property type="entry name" value="ANL_N_sf"/>
</dbReference>
<dbReference type="InterPro" id="IPR045851">
    <property type="entry name" value="AMP-bd_C_sf"/>
</dbReference>